<dbReference type="GO" id="GO:0003700">
    <property type="term" value="F:DNA-binding transcription factor activity"/>
    <property type="evidence" value="ECO:0007669"/>
    <property type="project" value="InterPro"/>
</dbReference>
<gene>
    <name evidence="6" type="ORF">DSM101010T_19810</name>
</gene>
<keyword evidence="3" id="KW-0238">DNA-binding</keyword>
<sequence length="300" mass="34745">MNLRQLELFISLAKNPNISQVAKENFLTQSAVSVALKGLEQDLGVQLFDRLNRRLALNPHGRTFMRNLEPALQNLNEVLRIFEGDNMNGELVVGASSTIADYILPQIMFEFEDRYPNVTIKTVFTNPHDIAEGLEQGDIDIGLVETEIDSPDLEFIRLCKDELFVVSSDDDFAKEGPYSIEELLNKKWVLREPGAGSRDTFTYYMGDYMKDLRIVMEMHHTVSIKRVLQNPDTLSCLSPFAIQRELEHGELFRVPLRNMQLIRHFYAVMHRDKYRTRLMETFYHAVESYLGTDRQIFSEE</sequence>
<dbReference type="SUPFAM" id="SSF53850">
    <property type="entry name" value="Periplasmic binding protein-like II"/>
    <property type="match status" value="1"/>
</dbReference>
<dbReference type="Gene3D" id="1.10.10.10">
    <property type="entry name" value="Winged helix-like DNA-binding domain superfamily/Winged helix DNA-binding domain"/>
    <property type="match status" value="1"/>
</dbReference>
<accession>A0A7J0BIV2</accession>
<dbReference type="PRINTS" id="PR00039">
    <property type="entry name" value="HTHLYSR"/>
</dbReference>
<evidence type="ECO:0000313" key="6">
    <source>
        <dbReference type="EMBL" id="GFM33616.1"/>
    </source>
</evidence>
<evidence type="ECO:0000256" key="4">
    <source>
        <dbReference type="ARBA" id="ARBA00023163"/>
    </source>
</evidence>
<comment type="similarity">
    <text evidence="1">Belongs to the LysR transcriptional regulatory family.</text>
</comment>
<comment type="caution">
    <text evidence="6">The sequence shown here is derived from an EMBL/GenBank/DDBJ whole genome shotgun (WGS) entry which is preliminary data.</text>
</comment>
<dbReference type="InterPro" id="IPR000847">
    <property type="entry name" value="LysR_HTH_N"/>
</dbReference>
<dbReference type="GO" id="GO:0000976">
    <property type="term" value="F:transcription cis-regulatory region binding"/>
    <property type="evidence" value="ECO:0007669"/>
    <property type="project" value="TreeGrafter"/>
</dbReference>
<name>A0A7J0BIV2_9BACT</name>
<dbReference type="Pfam" id="PF03466">
    <property type="entry name" value="LysR_substrate"/>
    <property type="match status" value="1"/>
</dbReference>
<evidence type="ECO:0000259" key="5">
    <source>
        <dbReference type="PROSITE" id="PS50931"/>
    </source>
</evidence>
<keyword evidence="7" id="KW-1185">Reference proteome</keyword>
<dbReference type="Gene3D" id="3.40.190.290">
    <property type="match status" value="1"/>
</dbReference>
<dbReference type="InterPro" id="IPR036388">
    <property type="entry name" value="WH-like_DNA-bd_sf"/>
</dbReference>
<dbReference type="Pfam" id="PF00126">
    <property type="entry name" value="HTH_1"/>
    <property type="match status" value="1"/>
</dbReference>
<dbReference type="Proteomes" id="UP000503840">
    <property type="component" value="Unassembled WGS sequence"/>
</dbReference>
<evidence type="ECO:0000256" key="2">
    <source>
        <dbReference type="ARBA" id="ARBA00023015"/>
    </source>
</evidence>
<evidence type="ECO:0000256" key="3">
    <source>
        <dbReference type="ARBA" id="ARBA00023125"/>
    </source>
</evidence>
<dbReference type="EMBL" id="BLVO01000013">
    <property type="protein sequence ID" value="GFM33616.1"/>
    <property type="molecule type" value="Genomic_DNA"/>
</dbReference>
<dbReference type="PROSITE" id="PS50931">
    <property type="entry name" value="HTH_LYSR"/>
    <property type="match status" value="1"/>
</dbReference>
<protein>
    <submittedName>
        <fullName evidence="6">LysR family transcriptional regulator</fullName>
    </submittedName>
</protein>
<organism evidence="6 7">
    <name type="scientific">Desulfovibrio subterraneus</name>
    <dbReference type="NCBI Taxonomy" id="2718620"/>
    <lineage>
        <taxon>Bacteria</taxon>
        <taxon>Pseudomonadati</taxon>
        <taxon>Thermodesulfobacteriota</taxon>
        <taxon>Desulfovibrionia</taxon>
        <taxon>Desulfovibrionales</taxon>
        <taxon>Desulfovibrionaceae</taxon>
        <taxon>Desulfovibrio</taxon>
    </lineage>
</organism>
<keyword evidence="2" id="KW-0805">Transcription regulation</keyword>
<proteinExistence type="inferred from homology"/>
<dbReference type="RefSeq" id="WP_174405259.1">
    <property type="nucleotide sequence ID" value="NZ_BLVO01000013.1"/>
</dbReference>
<dbReference type="InterPro" id="IPR005119">
    <property type="entry name" value="LysR_subst-bd"/>
</dbReference>
<feature type="domain" description="HTH lysR-type" evidence="5">
    <location>
        <begin position="1"/>
        <end position="58"/>
    </location>
</feature>
<keyword evidence="4" id="KW-0804">Transcription</keyword>
<evidence type="ECO:0000256" key="1">
    <source>
        <dbReference type="ARBA" id="ARBA00009437"/>
    </source>
</evidence>
<dbReference type="PANTHER" id="PTHR30126:SF91">
    <property type="entry name" value="LYSR FAMILY TRANSCRIPTIONAL REGULATOR"/>
    <property type="match status" value="1"/>
</dbReference>
<dbReference type="PANTHER" id="PTHR30126">
    <property type="entry name" value="HTH-TYPE TRANSCRIPTIONAL REGULATOR"/>
    <property type="match status" value="1"/>
</dbReference>
<evidence type="ECO:0000313" key="7">
    <source>
        <dbReference type="Proteomes" id="UP000503840"/>
    </source>
</evidence>
<dbReference type="InterPro" id="IPR036390">
    <property type="entry name" value="WH_DNA-bd_sf"/>
</dbReference>
<dbReference type="SUPFAM" id="SSF46785">
    <property type="entry name" value="Winged helix' DNA-binding domain"/>
    <property type="match status" value="1"/>
</dbReference>
<reference evidence="6 7" key="1">
    <citation type="submission" date="2020-05" db="EMBL/GenBank/DDBJ databases">
        <title>Draft genome sequence of Desulfovibrio sp. strain HN2T.</title>
        <authorList>
            <person name="Ueno A."/>
            <person name="Tamazawa S."/>
            <person name="Tamamura S."/>
            <person name="Murakami T."/>
            <person name="Kiyama T."/>
            <person name="Inomata H."/>
            <person name="Amano Y."/>
            <person name="Miyakawa K."/>
            <person name="Tamaki H."/>
            <person name="Naganuma T."/>
            <person name="Kaneko K."/>
        </authorList>
    </citation>
    <scope>NUCLEOTIDE SEQUENCE [LARGE SCALE GENOMIC DNA]</scope>
    <source>
        <strain evidence="6 7">HN2</strain>
    </source>
</reference>
<dbReference type="AlphaFoldDB" id="A0A7J0BIV2"/>